<feature type="compositionally biased region" description="Polar residues" evidence="1">
    <location>
        <begin position="428"/>
        <end position="468"/>
    </location>
</feature>
<keyword evidence="2" id="KW-0812">Transmembrane</keyword>
<evidence type="ECO:0000313" key="4">
    <source>
        <dbReference type="EMBL" id="KAK6472334.1"/>
    </source>
</evidence>
<dbReference type="Pfam" id="PF15094">
    <property type="entry name" value="DUF4556"/>
    <property type="match status" value="1"/>
</dbReference>
<feature type="region of interest" description="Disordered" evidence="1">
    <location>
        <begin position="496"/>
        <end position="532"/>
    </location>
</feature>
<feature type="region of interest" description="Disordered" evidence="1">
    <location>
        <begin position="614"/>
        <end position="720"/>
    </location>
</feature>
<evidence type="ECO:0000256" key="1">
    <source>
        <dbReference type="SAM" id="MobiDB-lite"/>
    </source>
</evidence>
<organism evidence="4 5">
    <name type="scientific">Huso huso</name>
    <name type="common">Beluga</name>
    <name type="synonym">Acipenser huso</name>
    <dbReference type="NCBI Taxonomy" id="61971"/>
    <lineage>
        <taxon>Eukaryota</taxon>
        <taxon>Metazoa</taxon>
        <taxon>Chordata</taxon>
        <taxon>Craniata</taxon>
        <taxon>Vertebrata</taxon>
        <taxon>Euteleostomi</taxon>
        <taxon>Actinopterygii</taxon>
        <taxon>Chondrostei</taxon>
        <taxon>Acipenseriformes</taxon>
        <taxon>Acipenseridae</taxon>
        <taxon>Huso</taxon>
    </lineage>
</organism>
<dbReference type="InterPro" id="IPR027956">
    <property type="entry name" value="CIROZ"/>
</dbReference>
<feature type="region of interest" description="Disordered" evidence="1">
    <location>
        <begin position="738"/>
        <end position="781"/>
    </location>
</feature>
<keyword evidence="2" id="KW-1133">Transmembrane helix</keyword>
<dbReference type="EMBL" id="JAHFZB010000029">
    <property type="protein sequence ID" value="KAK6472334.1"/>
    <property type="molecule type" value="Genomic_DNA"/>
</dbReference>
<feature type="region of interest" description="Disordered" evidence="1">
    <location>
        <begin position="401"/>
        <end position="478"/>
    </location>
</feature>
<feature type="compositionally biased region" description="Polar residues" evidence="1">
    <location>
        <begin position="669"/>
        <end position="683"/>
    </location>
</feature>
<protein>
    <submittedName>
        <fullName evidence="4">Mucin-5AC-like</fullName>
    </submittedName>
</protein>
<dbReference type="PANTHER" id="PTHR38653">
    <property type="entry name" value="GENE 572-RELATED"/>
    <property type="match status" value="1"/>
</dbReference>
<keyword evidence="2" id="KW-0472">Membrane</keyword>
<name>A0ABR0YIU8_HUSHU</name>
<dbReference type="PANTHER" id="PTHR38653:SF1">
    <property type="entry name" value="GENE 572-RELATED"/>
    <property type="match status" value="1"/>
</dbReference>
<evidence type="ECO:0000256" key="2">
    <source>
        <dbReference type="SAM" id="Phobius"/>
    </source>
</evidence>
<feature type="domain" description="CIROZ beta" evidence="3">
    <location>
        <begin position="287"/>
        <end position="390"/>
    </location>
</feature>
<proteinExistence type="predicted"/>
<feature type="transmembrane region" description="Helical" evidence="2">
    <location>
        <begin position="32"/>
        <end position="52"/>
    </location>
</feature>
<gene>
    <name evidence="4" type="ORF">HHUSO_G28048</name>
</gene>
<feature type="region of interest" description="Disordered" evidence="1">
    <location>
        <begin position="1003"/>
        <end position="1022"/>
    </location>
</feature>
<feature type="compositionally biased region" description="Polar residues" evidence="1">
    <location>
        <begin position="1007"/>
        <end position="1018"/>
    </location>
</feature>
<feature type="compositionally biased region" description="Polar residues" evidence="1">
    <location>
        <begin position="1046"/>
        <end position="1059"/>
    </location>
</feature>
<sequence>MLYYEHYTTLVFLLNTFNCHCRGLRITQTYESINFFLLLSFYLFSSFCVPLARGFPVKAQKTDWFSRSSQNIAEEDVECFTEYMELWLQQRRTECLSEWISRALRIPVNLASLDRLNSRLAPCGYSLHRDQDRNYIFRVKYSGCFVQLQKGNYVLDDKLIKRLGGFGTRNQIFVMKCPLVTVPPGGEHIHCKPDYIQVTRPLPQDNWDNKLPWSLSLRGQLVAAVEDASLIRLTVDTKGPNITVQGTRGGILSTTEVMGKTIDILPLWIVSGYYAYSMEASCPLVSSLPTNETVFHILKWRMGLIKRGGYDNEILTVKNIAVKQTASYSVTEDHDFVQVTIPTAEILQAKKCEDLLGNLYVQPFYKVDVILTFKEMPYKVYWSMENQFPCTALQSLSLTSTKSPDPAYSTEDLSASPDISPPLIKQSLAPSTASGISTGSEYTSDAGQTREPSLSASSVGTPSPQTSMPADHGYKESTASTPYERTALRFPSAITQEPLDQSDHGNSKATEHLISKEETRSEPTEKDTILPTELNITVPSQASLSYPLSAGADAQMSMPVLDYRQPFTELTPAALPTSTHIPVQSEGREHVMVASSTNPLALITEGIEATAKAATPVKTSTGQATEDESDVTHGNRSLGVRSAGPPGAAEEAFTSVVEGDTTRGETKGTAHTTRGRTGQSDTSEAAAELQRFSKGTAAKPIGELMGTSGTSHNEPSSPILSLASASSSAVEVNMLSATSATEKAGAPAKQSSTSTSVEDSADSEQTHSTASPTGFPSGLILSAGTTADSLVNMSEFNTSPNKTTSDSIMPTVEKAFMGVIPITQENDTSVAESLHPAQNSTASPASSTEDAITKTAGNLYELANAGTSSAPFLANTFQQSKKGLPTSGTVTPSPAIPVNPVVRVSQLIAKTSLTTPAYETSHRSCFSQVTTQRLPLVSSISVFAGSPSNILSSDLSAQGKISSTVTTAGPNPLFNASATTGAAAFTAANTEDTLPALLRGAADKSEPMTSSAAVTNKENQVDTSHRAATAGMGTALLDQEISGITLQSKPVPSGSSTTLKGEATKSGSEEAQVLF</sequence>
<feature type="region of interest" description="Disordered" evidence="1">
    <location>
        <begin position="1046"/>
        <end position="1075"/>
    </location>
</feature>
<dbReference type="InterPro" id="IPR049521">
    <property type="entry name" value="CIROZ_b"/>
</dbReference>
<comment type="caution">
    <text evidence="4">The sequence shown here is derived from an EMBL/GenBank/DDBJ whole genome shotgun (WGS) entry which is preliminary data.</text>
</comment>
<reference evidence="4 5" key="1">
    <citation type="submission" date="2021-05" db="EMBL/GenBank/DDBJ databases">
        <authorList>
            <person name="Zahm M."/>
            <person name="Klopp C."/>
            <person name="Cabau C."/>
            <person name="Kuhl H."/>
            <person name="Suciu R."/>
            <person name="Ciorpac M."/>
            <person name="Holostenco D."/>
            <person name="Gessner J."/>
            <person name="Wuertz S."/>
            <person name="Hohne C."/>
            <person name="Stock M."/>
            <person name="Gislard M."/>
            <person name="Lluch J."/>
            <person name="Milhes M."/>
            <person name="Lampietro C."/>
            <person name="Lopez Roques C."/>
            <person name="Donnadieu C."/>
            <person name="Du K."/>
            <person name="Schartl M."/>
            <person name="Guiguen Y."/>
        </authorList>
    </citation>
    <scope>NUCLEOTIDE SEQUENCE [LARGE SCALE GENOMIC DNA]</scope>
    <source>
        <strain evidence="4">Hh-F2</strain>
        <tissue evidence="4">Blood</tissue>
    </source>
</reference>
<evidence type="ECO:0000313" key="5">
    <source>
        <dbReference type="Proteomes" id="UP001369086"/>
    </source>
</evidence>
<keyword evidence="5" id="KW-1185">Reference proteome</keyword>
<dbReference type="Proteomes" id="UP001369086">
    <property type="component" value="Unassembled WGS sequence"/>
</dbReference>
<feature type="compositionally biased region" description="Polar residues" evidence="1">
    <location>
        <begin position="749"/>
        <end position="758"/>
    </location>
</feature>
<evidence type="ECO:0000259" key="3">
    <source>
        <dbReference type="Pfam" id="PF15094"/>
    </source>
</evidence>
<feature type="region of interest" description="Disordered" evidence="1">
    <location>
        <begin position="829"/>
        <end position="849"/>
    </location>
</feature>
<feature type="compositionally biased region" description="Basic and acidic residues" evidence="1">
    <location>
        <begin position="501"/>
        <end position="528"/>
    </location>
</feature>
<accession>A0ABR0YIU8</accession>